<keyword evidence="2" id="KW-1185">Reference proteome</keyword>
<proteinExistence type="predicted"/>
<dbReference type="AlphaFoldDB" id="A0A0U5G9C5"/>
<dbReference type="PIRSF" id="PIRSF010372">
    <property type="entry name" value="PaiB"/>
    <property type="match status" value="1"/>
</dbReference>
<protein>
    <recommendedName>
        <fullName evidence="3">Transcriptional regulator</fullName>
    </recommendedName>
</protein>
<dbReference type="InterPro" id="IPR012349">
    <property type="entry name" value="Split_barrel_FMN-bd"/>
</dbReference>
<evidence type="ECO:0008006" key="3">
    <source>
        <dbReference type="Google" id="ProtNLM"/>
    </source>
</evidence>
<dbReference type="Pfam" id="PF04299">
    <property type="entry name" value="FMN_bind_2"/>
    <property type="match status" value="1"/>
</dbReference>
<gene>
    <name evidence="1" type="ORF">ASPCAL12011</name>
</gene>
<sequence>MLIQSVYSDPSPAALLDFIEENPLGIFTTGIPSTNHAHLHSSHIPWVLDRPSATESPLKVKLRGHIARANPQAKAMIESLTCSNLPSGSALEHDVLILFNGPYHHYVPPKFYAETAPASAKVAGTWNYSAVQVYGRARVFCDSKSQETDEFLMRQLYALSDQSERRIMGFTGEKGRDAPWNIDDVPANYMNILKKGIVGIEVEVDRIEGKFKMSQEKPKGDREGVIRGFEELGTDAAAYIARAVRQWGEVKDTAKR</sequence>
<evidence type="ECO:0000313" key="2">
    <source>
        <dbReference type="Proteomes" id="UP000054771"/>
    </source>
</evidence>
<name>A0A0U5G9C5_ASPCI</name>
<accession>A0A0U5G9C5</accession>
<evidence type="ECO:0000313" key="1">
    <source>
        <dbReference type="EMBL" id="CEL08866.1"/>
    </source>
</evidence>
<organism evidence="1 2">
    <name type="scientific">Aspergillus calidoustus</name>
    <dbReference type="NCBI Taxonomy" id="454130"/>
    <lineage>
        <taxon>Eukaryota</taxon>
        <taxon>Fungi</taxon>
        <taxon>Dikarya</taxon>
        <taxon>Ascomycota</taxon>
        <taxon>Pezizomycotina</taxon>
        <taxon>Eurotiomycetes</taxon>
        <taxon>Eurotiomycetidae</taxon>
        <taxon>Eurotiales</taxon>
        <taxon>Aspergillaceae</taxon>
        <taxon>Aspergillus</taxon>
        <taxon>Aspergillus subgen. Nidulantes</taxon>
    </lineage>
</organism>
<dbReference type="Proteomes" id="UP000054771">
    <property type="component" value="Unassembled WGS sequence"/>
</dbReference>
<dbReference type="Gene3D" id="2.30.110.10">
    <property type="entry name" value="Electron Transport, Fmn-binding Protein, Chain A"/>
    <property type="match status" value="1"/>
</dbReference>
<reference evidence="2" key="1">
    <citation type="journal article" date="2016" name="Genome Announc.">
        <title>Draft genome sequences of fungus Aspergillus calidoustus.</title>
        <authorList>
            <person name="Horn F."/>
            <person name="Linde J."/>
            <person name="Mattern D.J."/>
            <person name="Walther G."/>
            <person name="Guthke R."/>
            <person name="Scherlach K."/>
            <person name="Martin K."/>
            <person name="Brakhage A.A."/>
            <person name="Petzke L."/>
            <person name="Valiante V."/>
        </authorList>
    </citation>
    <scope>NUCLEOTIDE SEQUENCE [LARGE SCALE GENOMIC DNA]</scope>
    <source>
        <strain evidence="2">SF006504</strain>
    </source>
</reference>
<dbReference type="EMBL" id="CDMC01000012">
    <property type="protein sequence ID" value="CEL08866.1"/>
    <property type="molecule type" value="Genomic_DNA"/>
</dbReference>
<dbReference type="SUPFAM" id="SSF50475">
    <property type="entry name" value="FMN-binding split barrel"/>
    <property type="match status" value="1"/>
</dbReference>
<dbReference type="InterPro" id="IPR007396">
    <property type="entry name" value="TR_PAI2-type"/>
</dbReference>
<dbReference type="PANTHER" id="PTHR35802">
    <property type="entry name" value="PROTEASE SYNTHASE AND SPORULATION PROTEIN PAI 2"/>
    <property type="match status" value="1"/>
</dbReference>
<dbReference type="OMA" id="AKANPQW"/>
<dbReference type="OrthoDB" id="2101473at2759"/>
<dbReference type="PANTHER" id="PTHR35802:SF1">
    <property type="entry name" value="PROTEASE SYNTHASE AND SPORULATION PROTEIN PAI 2"/>
    <property type="match status" value="1"/>
</dbReference>